<protein>
    <recommendedName>
        <fullName evidence="3">Transmembrane protein</fullName>
    </recommendedName>
</protein>
<feature type="transmembrane region" description="Helical" evidence="1">
    <location>
        <begin position="64"/>
        <end position="83"/>
    </location>
</feature>
<keyword evidence="1" id="KW-0812">Transmembrane</keyword>
<keyword evidence="1" id="KW-1133">Transmembrane helix</keyword>
<evidence type="ECO:0000256" key="1">
    <source>
        <dbReference type="SAM" id="Phobius"/>
    </source>
</evidence>
<keyword evidence="1" id="KW-0472">Membrane</keyword>
<dbReference type="EMBL" id="LN714490">
    <property type="protein sequence ID" value="CEL71613.1"/>
    <property type="molecule type" value="Genomic_DNA"/>
</dbReference>
<accession>A0A0F7UU85</accession>
<gene>
    <name evidence="2" type="ORF">BN1205_040875</name>
</gene>
<feature type="transmembrane region" description="Helical" evidence="1">
    <location>
        <begin position="33"/>
        <end position="52"/>
    </location>
</feature>
<dbReference type="AlphaFoldDB" id="A0A0F7UU85"/>
<reference evidence="2" key="1">
    <citation type="journal article" date="2015" name="PLoS ONE">
        <title>Comprehensive Evaluation of Toxoplasma gondii VEG and Neospora caninum LIV Genomes with Tachyzoite Stage Transcriptome and Proteome Defines Novel Transcript Features.</title>
        <authorList>
            <person name="Ramaprasad A."/>
            <person name="Mourier T."/>
            <person name="Naeem R."/>
            <person name="Malas T.B."/>
            <person name="Moussa E."/>
            <person name="Panigrahi A."/>
            <person name="Vermont S.J."/>
            <person name="Otto T.D."/>
            <person name="Wastling J."/>
            <person name="Pain A."/>
        </authorList>
    </citation>
    <scope>NUCLEOTIDE SEQUENCE</scope>
    <source>
        <strain evidence="2">VEG</strain>
    </source>
</reference>
<organism evidence="2">
    <name type="scientific">Toxoplasma gondii (strain ATCC 50861 / VEG)</name>
    <dbReference type="NCBI Taxonomy" id="432359"/>
    <lineage>
        <taxon>Eukaryota</taxon>
        <taxon>Sar</taxon>
        <taxon>Alveolata</taxon>
        <taxon>Apicomplexa</taxon>
        <taxon>Conoidasida</taxon>
        <taxon>Coccidia</taxon>
        <taxon>Eucoccidiorida</taxon>
        <taxon>Eimeriorina</taxon>
        <taxon>Sarcocystidae</taxon>
        <taxon>Toxoplasma</taxon>
    </lineage>
</organism>
<name>A0A0F7UU85_TOXGV</name>
<proteinExistence type="predicted"/>
<sequence length="232" mass="25821">MCSTSPEIACHEFMFLFDNVCSTVDCSLRFLSSLLRCTSVMVLLFLMSMGAVSDKLPFGRGKMVVHFMSTPNVAFLAAAFYAICACAASASDDPVLRSELLNLKARMEAVNFNSDLLRFRMETASGPITRYSGLVEREKRGEPVAFRELILAANEASAAKASVTADRQEARKDLKALMEQTRGIARNVNQRPRMTASLREQVNRELQNAKRTQLAAVRLLDSEELRKMLTHS</sequence>
<evidence type="ECO:0008006" key="3">
    <source>
        <dbReference type="Google" id="ProtNLM"/>
    </source>
</evidence>
<evidence type="ECO:0000313" key="2">
    <source>
        <dbReference type="EMBL" id="CEL71613.1"/>
    </source>
</evidence>